<evidence type="ECO:0000313" key="3">
    <source>
        <dbReference type="EMBL" id="KAG5666933.1"/>
    </source>
</evidence>
<feature type="signal peptide" evidence="2">
    <location>
        <begin position="1"/>
        <end position="23"/>
    </location>
</feature>
<proteinExistence type="predicted"/>
<dbReference type="AlphaFoldDB" id="A0A9J6BB60"/>
<sequence>MKIYIVLFCAVFIADSQITTTLSQSINQPAQNFLCEQINGLIEFYNQYRNNIGCSNSGIGSGPFDGITTLSSRDITSDSRATTRPGSAVSRPLTHFITSPGGGTGNLGGITTPRGLEGTTNRRESGNNEGTSSDIGTGN</sequence>
<evidence type="ECO:0000313" key="4">
    <source>
        <dbReference type="Proteomes" id="UP001107558"/>
    </source>
</evidence>
<comment type="caution">
    <text evidence="3">The sequence shown here is derived from an EMBL/GenBank/DDBJ whole genome shotgun (WGS) entry which is preliminary data.</text>
</comment>
<feature type="compositionally biased region" description="Polar residues" evidence="1">
    <location>
        <begin position="127"/>
        <end position="139"/>
    </location>
</feature>
<feature type="compositionally biased region" description="Polar residues" evidence="1">
    <location>
        <begin position="70"/>
        <end position="85"/>
    </location>
</feature>
<accession>A0A9J6BB60</accession>
<feature type="region of interest" description="Disordered" evidence="1">
    <location>
        <begin position="70"/>
        <end position="139"/>
    </location>
</feature>
<reference evidence="3" key="1">
    <citation type="submission" date="2021-03" db="EMBL/GenBank/DDBJ databases">
        <title>Chromosome level genome of the anhydrobiotic midge Polypedilum vanderplanki.</title>
        <authorList>
            <person name="Yoshida Y."/>
            <person name="Kikawada T."/>
            <person name="Gusev O."/>
        </authorList>
    </citation>
    <scope>NUCLEOTIDE SEQUENCE</scope>
    <source>
        <strain evidence="3">NIAS01</strain>
        <tissue evidence="3">Whole body or cell culture</tissue>
    </source>
</reference>
<protein>
    <submittedName>
        <fullName evidence="3">Uncharacterized protein</fullName>
    </submittedName>
</protein>
<organism evidence="3 4">
    <name type="scientific">Polypedilum vanderplanki</name>
    <name type="common">Sleeping chironomid midge</name>
    <dbReference type="NCBI Taxonomy" id="319348"/>
    <lineage>
        <taxon>Eukaryota</taxon>
        <taxon>Metazoa</taxon>
        <taxon>Ecdysozoa</taxon>
        <taxon>Arthropoda</taxon>
        <taxon>Hexapoda</taxon>
        <taxon>Insecta</taxon>
        <taxon>Pterygota</taxon>
        <taxon>Neoptera</taxon>
        <taxon>Endopterygota</taxon>
        <taxon>Diptera</taxon>
        <taxon>Nematocera</taxon>
        <taxon>Chironomoidea</taxon>
        <taxon>Chironomidae</taxon>
        <taxon>Chironominae</taxon>
        <taxon>Polypedilum</taxon>
        <taxon>Polypedilum</taxon>
    </lineage>
</organism>
<gene>
    <name evidence="3" type="ORF">PVAND_014938</name>
</gene>
<keyword evidence="4" id="KW-1185">Reference proteome</keyword>
<keyword evidence="2" id="KW-0732">Signal</keyword>
<feature type="chain" id="PRO_5039903696" evidence="2">
    <location>
        <begin position="24"/>
        <end position="139"/>
    </location>
</feature>
<dbReference type="EMBL" id="JADBJN010000004">
    <property type="protein sequence ID" value="KAG5666933.1"/>
    <property type="molecule type" value="Genomic_DNA"/>
</dbReference>
<evidence type="ECO:0000256" key="1">
    <source>
        <dbReference type="SAM" id="MobiDB-lite"/>
    </source>
</evidence>
<dbReference type="Proteomes" id="UP001107558">
    <property type="component" value="Chromosome 4"/>
</dbReference>
<name>A0A9J6BB60_POLVA</name>
<evidence type="ECO:0000256" key="2">
    <source>
        <dbReference type="SAM" id="SignalP"/>
    </source>
</evidence>